<feature type="compositionally biased region" description="Polar residues" evidence="3">
    <location>
        <begin position="227"/>
        <end position="241"/>
    </location>
</feature>
<sequence length="1363" mass="155445">MHNNIMAVGPYTPTIVTTPAVPATEDSPAVPEQTTVETVTNMTPENRAHFESEKEAIHLILTGIGDEIYSTVDACQTAQEMWEAIERLQQGESLNIQDVKTNLFWEFGQFTSHDGETIESYYTRFYKMMNEMIRNNLTVATMQVNVQFLQQLQPEWSRFVTIVKQQHKLDEVSYHKLFDILKQYQKEVNELRAERMAKNANPLALVATAQTLQDPYYQTSKPHKSYAPTSKASLPTRSHATTRYKGKEIAKPITPPSESASEEDSDPEQAQKDKDMQKNLALIAKYFKKLYKPTNNNLRTSSNTRNKNVDTTPRYKNDNQTGQFGNQRAVNVVGARETVGGPVVQQSGIQCFNCKEFGHYAKECRKPKRVKDSTYHKEKMLLCKQAEKGVQLQAEQSDWLADTDEEIDEQELEAHYSYMAKIQEVPNADSGTDAEPLEQVHYDTDHNVFANDLQHFEQSESIRNTCAVETGDSNVTPDSPDMCDNDIQDDQNDVECDDERVALANLIANLKLDVDDNKKIQKQLKKANATLTQELTECKSILAETSRTLGESNSIRDSCLVALQNKQTEFERYKAFNDRTVDYDKLERKLNETLGLLAQKDIDIQEGLKVKAYEISVVQAKHDELVKQSLLTRSHYEGLVKEKTKVITDLKLREDKDIDKMISMEHQIKFLNEIVYKRDEITELQCLYLHKVMECDCLAQKLSEQTDFVSKEIYTELLQRFARLEKHSISLEIALQECQVQLKNNTVCKERASNVFRKEREQYVEIQDLKAQLQDKNMAISELKKLVEKYKGKSVDTKFDKPSVVRQPNAQRIPKPSVLGKPTPFSDSLERKYFAKKKSVPKTNESEGLSKPVTLQNLPKTAMQAVRNTNVIKPGMYRIASSLTQTRAPQLNQTFRNTNPRVSTSTGVAHKTNVSRPQSQGSNQLNDKVVPYTSHAKLKKTEVEEQPRISSISNKTKSVTACNDSLNSRTSNANAVCATCGKCVFNLNHDACVSKFLNDVNARTKKPNVVPISTRKPKRQANKSVATPHKKTVASESTTTSSKSYYRMLYQKTSKAWKWWIAQQCPSSYTWVPKTQKKWVPRTQKKWVPKTQKQWVPKARNESVPKRVSFAIDNTSRITNVLKLTNTLRTPFVMCSNRLYFLLQMYNRHLFIVESGCNKPYDGKVSLHSRKFHDSKGYYSNVLNHNLFSVGQFCDADLEVAFRKSTCFVRDLQGNDLLTGNRGSDLYTISLQDTTSSTLNPGFFPPPLWLKHLQPQACYGNRRRSHRNLNFDLLKLAFKEDILDWFTETEVCQGSSIFDEIKEMSETSVANVTSGLVPQRQKASDYDNSDPAPKLQNVYPTADTAVPSQQELDLLFGPLYDNF</sequence>
<keyword evidence="2" id="KW-0175">Coiled coil</keyword>
<accession>A0ABQ5HJB7</accession>
<feature type="coiled-coil region" evidence="2">
    <location>
        <begin position="756"/>
        <end position="793"/>
    </location>
</feature>
<dbReference type="Pfam" id="PF00098">
    <property type="entry name" value="zf-CCHC"/>
    <property type="match status" value="1"/>
</dbReference>
<dbReference type="SUPFAM" id="SSF57756">
    <property type="entry name" value="Retrovirus zinc finger-like domains"/>
    <property type="match status" value="1"/>
</dbReference>
<feature type="compositionally biased region" description="Low complexity" evidence="3">
    <location>
        <begin position="294"/>
        <end position="306"/>
    </location>
</feature>
<evidence type="ECO:0000256" key="3">
    <source>
        <dbReference type="SAM" id="MobiDB-lite"/>
    </source>
</evidence>
<dbReference type="EMBL" id="BQNB010019684">
    <property type="protein sequence ID" value="GJT87951.1"/>
    <property type="molecule type" value="Genomic_DNA"/>
</dbReference>
<evidence type="ECO:0000313" key="5">
    <source>
        <dbReference type="EMBL" id="GJT87951.1"/>
    </source>
</evidence>
<feature type="region of interest" description="Disordered" evidence="3">
    <location>
        <begin position="217"/>
        <end position="274"/>
    </location>
</feature>
<keyword evidence="1" id="KW-0479">Metal-binding</keyword>
<dbReference type="Pfam" id="PF14223">
    <property type="entry name" value="Retrotran_gag_2"/>
    <property type="match status" value="1"/>
</dbReference>
<evidence type="ECO:0000313" key="6">
    <source>
        <dbReference type="Proteomes" id="UP001151760"/>
    </source>
</evidence>
<feature type="region of interest" description="Disordered" evidence="3">
    <location>
        <begin position="294"/>
        <end position="323"/>
    </location>
</feature>
<feature type="region of interest" description="Disordered" evidence="3">
    <location>
        <begin position="1015"/>
        <end position="1034"/>
    </location>
</feature>
<reference evidence="5" key="2">
    <citation type="submission" date="2022-01" db="EMBL/GenBank/DDBJ databases">
        <authorList>
            <person name="Yamashiro T."/>
            <person name="Shiraishi A."/>
            <person name="Satake H."/>
            <person name="Nakayama K."/>
        </authorList>
    </citation>
    <scope>NUCLEOTIDE SEQUENCE</scope>
</reference>
<feature type="region of interest" description="Disordered" evidence="3">
    <location>
        <begin position="896"/>
        <end position="926"/>
    </location>
</feature>
<name>A0ABQ5HJB7_9ASTR</name>
<dbReference type="Proteomes" id="UP001151760">
    <property type="component" value="Unassembled WGS sequence"/>
</dbReference>
<protein>
    <submittedName>
        <fullName evidence="5">Retrovirus-related pol polyprotein from transposon TNT 1-94</fullName>
    </submittedName>
</protein>
<dbReference type="Gene3D" id="4.10.60.10">
    <property type="entry name" value="Zinc finger, CCHC-type"/>
    <property type="match status" value="1"/>
</dbReference>
<comment type="caution">
    <text evidence="5">The sequence shown here is derived from an EMBL/GenBank/DDBJ whole genome shotgun (WGS) entry which is preliminary data.</text>
</comment>
<keyword evidence="6" id="KW-1185">Reference proteome</keyword>
<evidence type="ECO:0000259" key="4">
    <source>
        <dbReference type="PROSITE" id="PS50158"/>
    </source>
</evidence>
<evidence type="ECO:0000256" key="1">
    <source>
        <dbReference type="PROSITE-ProRule" id="PRU00047"/>
    </source>
</evidence>
<gene>
    <name evidence="5" type="ORF">Tco_1069668</name>
</gene>
<dbReference type="PROSITE" id="PS50158">
    <property type="entry name" value="ZF_CCHC"/>
    <property type="match status" value="1"/>
</dbReference>
<keyword evidence="1" id="KW-0863">Zinc-finger</keyword>
<dbReference type="InterPro" id="IPR036875">
    <property type="entry name" value="Znf_CCHC_sf"/>
</dbReference>
<proteinExistence type="predicted"/>
<dbReference type="SMART" id="SM00343">
    <property type="entry name" value="ZnF_C2HC"/>
    <property type="match status" value="1"/>
</dbReference>
<feature type="coiled-coil region" evidence="2">
    <location>
        <begin position="174"/>
        <end position="201"/>
    </location>
</feature>
<feature type="domain" description="CCHC-type" evidence="4">
    <location>
        <begin position="351"/>
        <end position="366"/>
    </location>
</feature>
<evidence type="ECO:0000256" key="2">
    <source>
        <dbReference type="SAM" id="Coils"/>
    </source>
</evidence>
<keyword evidence="1" id="KW-0862">Zinc</keyword>
<dbReference type="InterPro" id="IPR001878">
    <property type="entry name" value="Znf_CCHC"/>
</dbReference>
<reference evidence="5" key="1">
    <citation type="journal article" date="2022" name="Int. J. Mol. Sci.">
        <title>Draft Genome of Tanacetum Coccineum: Genomic Comparison of Closely Related Tanacetum-Family Plants.</title>
        <authorList>
            <person name="Yamashiro T."/>
            <person name="Shiraishi A."/>
            <person name="Nakayama K."/>
            <person name="Satake H."/>
        </authorList>
    </citation>
    <scope>NUCLEOTIDE SEQUENCE</scope>
</reference>
<organism evidence="5 6">
    <name type="scientific">Tanacetum coccineum</name>
    <dbReference type="NCBI Taxonomy" id="301880"/>
    <lineage>
        <taxon>Eukaryota</taxon>
        <taxon>Viridiplantae</taxon>
        <taxon>Streptophyta</taxon>
        <taxon>Embryophyta</taxon>
        <taxon>Tracheophyta</taxon>
        <taxon>Spermatophyta</taxon>
        <taxon>Magnoliopsida</taxon>
        <taxon>eudicotyledons</taxon>
        <taxon>Gunneridae</taxon>
        <taxon>Pentapetalae</taxon>
        <taxon>asterids</taxon>
        <taxon>campanulids</taxon>
        <taxon>Asterales</taxon>
        <taxon>Asteraceae</taxon>
        <taxon>Asteroideae</taxon>
        <taxon>Anthemideae</taxon>
        <taxon>Anthemidinae</taxon>
        <taxon>Tanacetum</taxon>
    </lineage>
</organism>